<evidence type="ECO:0000256" key="3">
    <source>
        <dbReference type="ARBA" id="ARBA00015308"/>
    </source>
</evidence>
<dbReference type="PANTHER" id="PTHR32071:SF117">
    <property type="entry name" value="PTS-DEPENDENT DIHYDROXYACETONE KINASE OPERON REGULATORY PROTEIN-RELATED"/>
    <property type="match status" value="1"/>
</dbReference>
<evidence type="ECO:0000256" key="10">
    <source>
        <dbReference type="ARBA" id="ARBA00023163"/>
    </source>
</evidence>
<comment type="subunit">
    <text evidence="2 12">Interacts with sigma-54.</text>
</comment>
<evidence type="ECO:0000313" key="14">
    <source>
        <dbReference type="EMBL" id="NPU69706.1"/>
    </source>
</evidence>
<dbReference type="InterPro" id="IPR025944">
    <property type="entry name" value="Sigma_54_int_dom_CS"/>
</dbReference>
<dbReference type="Gene3D" id="1.10.8.60">
    <property type="match status" value="1"/>
</dbReference>
<keyword evidence="10 12" id="KW-0804">Transcription</keyword>
<dbReference type="SUPFAM" id="SSF55781">
    <property type="entry name" value="GAF domain-like"/>
    <property type="match status" value="1"/>
</dbReference>
<proteinExistence type="predicted"/>
<accession>A0ABX2CND2</accession>
<dbReference type="PANTHER" id="PTHR32071">
    <property type="entry name" value="TRANSCRIPTIONAL REGULATORY PROTEIN"/>
    <property type="match status" value="1"/>
</dbReference>
<dbReference type="InterPro" id="IPR010113">
    <property type="entry name" value="Nif-specific_regulatory_prot"/>
</dbReference>
<dbReference type="SMART" id="SM00382">
    <property type="entry name" value="AAA"/>
    <property type="match status" value="1"/>
</dbReference>
<dbReference type="Pfam" id="PF02954">
    <property type="entry name" value="HTH_8"/>
    <property type="match status" value="1"/>
</dbReference>
<dbReference type="Gene3D" id="1.10.10.60">
    <property type="entry name" value="Homeodomain-like"/>
    <property type="match status" value="1"/>
</dbReference>
<dbReference type="Proteomes" id="UP000886476">
    <property type="component" value="Unassembled WGS sequence"/>
</dbReference>
<evidence type="ECO:0000256" key="9">
    <source>
        <dbReference type="ARBA" id="ARBA00023159"/>
    </source>
</evidence>
<dbReference type="EMBL" id="JABFDN010000021">
    <property type="protein sequence ID" value="NPU69706.1"/>
    <property type="molecule type" value="Genomic_DNA"/>
</dbReference>
<dbReference type="InterPro" id="IPR025943">
    <property type="entry name" value="Sigma_54_int_dom_ATP-bd_2"/>
</dbReference>
<dbReference type="Pfam" id="PF00158">
    <property type="entry name" value="Sigma54_activat"/>
    <property type="match status" value="1"/>
</dbReference>
<keyword evidence="15" id="KW-1185">Reference proteome</keyword>
<dbReference type="NCBIfam" id="TIGR01817">
    <property type="entry name" value="nifA"/>
    <property type="match status" value="1"/>
</dbReference>
<organism evidence="14 15">
    <name type="scientific">Bradyrhizobium aeschynomenes</name>
    <dbReference type="NCBI Taxonomy" id="2734909"/>
    <lineage>
        <taxon>Bacteria</taxon>
        <taxon>Pseudomonadati</taxon>
        <taxon>Pseudomonadota</taxon>
        <taxon>Alphaproteobacteria</taxon>
        <taxon>Hyphomicrobiales</taxon>
        <taxon>Nitrobacteraceae</taxon>
        <taxon>Bradyrhizobium</taxon>
    </lineage>
</organism>
<dbReference type="PROSITE" id="PS50045">
    <property type="entry name" value="SIGMA54_INTERACT_4"/>
    <property type="match status" value="1"/>
</dbReference>
<evidence type="ECO:0000256" key="7">
    <source>
        <dbReference type="ARBA" id="ARBA00023015"/>
    </source>
</evidence>
<keyword evidence="5" id="KW-0067">ATP-binding</keyword>
<protein>
    <recommendedName>
        <fullName evidence="3 12">Nif-specific regulatory protein</fullName>
    </recommendedName>
</protein>
<dbReference type="InterPro" id="IPR002078">
    <property type="entry name" value="Sigma_54_int"/>
</dbReference>
<feature type="domain" description="Sigma-54 factor interaction" evidence="13">
    <location>
        <begin position="243"/>
        <end position="471"/>
    </location>
</feature>
<dbReference type="PROSITE" id="PS00675">
    <property type="entry name" value="SIGMA54_INTERACT_1"/>
    <property type="match status" value="1"/>
</dbReference>
<evidence type="ECO:0000256" key="6">
    <source>
        <dbReference type="ARBA" id="ARBA00023012"/>
    </source>
</evidence>
<name>A0ABX2CND2_9BRAD</name>
<dbReference type="InterPro" id="IPR027417">
    <property type="entry name" value="P-loop_NTPase"/>
</dbReference>
<dbReference type="CDD" id="cd00009">
    <property type="entry name" value="AAA"/>
    <property type="match status" value="1"/>
</dbReference>
<dbReference type="InterPro" id="IPR029016">
    <property type="entry name" value="GAF-like_dom_sf"/>
</dbReference>
<comment type="function">
    <text evidence="1 12">Required for activation of most nif operons, which are directly involved in nitrogen fixation.</text>
</comment>
<dbReference type="InterPro" id="IPR002197">
    <property type="entry name" value="HTH_Fis"/>
</dbReference>
<evidence type="ECO:0000256" key="2">
    <source>
        <dbReference type="ARBA" id="ARBA00011135"/>
    </source>
</evidence>
<keyword evidence="9 12" id="KW-0010">Activator</keyword>
<evidence type="ECO:0000256" key="12">
    <source>
        <dbReference type="RuleBase" id="RU368029"/>
    </source>
</evidence>
<dbReference type="InterPro" id="IPR058031">
    <property type="entry name" value="AAA_lid_NorR"/>
</dbReference>
<dbReference type="Gene3D" id="3.30.450.40">
    <property type="match status" value="1"/>
</dbReference>
<evidence type="ECO:0000256" key="8">
    <source>
        <dbReference type="ARBA" id="ARBA00023125"/>
    </source>
</evidence>
<dbReference type="PROSITE" id="PS00688">
    <property type="entry name" value="SIGMA54_INTERACT_3"/>
    <property type="match status" value="1"/>
</dbReference>
<dbReference type="Pfam" id="PF25601">
    <property type="entry name" value="AAA_lid_14"/>
    <property type="match status" value="1"/>
</dbReference>
<dbReference type="Gene3D" id="3.40.50.300">
    <property type="entry name" value="P-loop containing nucleotide triphosphate hydrolases"/>
    <property type="match status" value="1"/>
</dbReference>
<evidence type="ECO:0000256" key="1">
    <source>
        <dbReference type="ARBA" id="ARBA00002167"/>
    </source>
</evidence>
<dbReference type="PRINTS" id="PR01590">
    <property type="entry name" value="HTHFIS"/>
</dbReference>
<keyword evidence="11 12" id="KW-0535">Nitrogen fixation</keyword>
<dbReference type="RefSeq" id="WP_172114997.1">
    <property type="nucleotide sequence ID" value="NZ_JABFDM010000021.1"/>
</dbReference>
<evidence type="ECO:0000256" key="5">
    <source>
        <dbReference type="ARBA" id="ARBA00022840"/>
    </source>
</evidence>
<keyword evidence="4" id="KW-0547">Nucleotide-binding</keyword>
<evidence type="ECO:0000256" key="11">
    <source>
        <dbReference type="ARBA" id="ARBA00023231"/>
    </source>
</evidence>
<dbReference type="InterPro" id="IPR003593">
    <property type="entry name" value="AAA+_ATPase"/>
</dbReference>
<evidence type="ECO:0000259" key="13">
    <source>
        <dbReference type="PROSITE" id="PS50045"/>
    </source>
</evidence>
<comment type="caution">
    <text evidence="14">The sequence shown here is derived from an EMBL/GenBank/DDBJ whole genome shotgun (WGS) entry which is preliminary data.</text>
</comment>
<evidence type="ECO:0000313" key="15">
    <source>
        <dbReference type="Proteomes" id="UP000886476"/>
    </source>
</evidence>
<reference evidence="14" key="1">
    <citation type="submission" date="2020-05" db="EMBL/GenBank/DDBJ databases">
        <title>Nod-independent and nitrogen-fixing Bradyrhizobium aeschynomene sp. nov. isolated from nodules of Aeschynomene indica.</title>
        <authorList>
            <person name="Zhang Z."/>
        </authorList>
    </citation>
    <scope>NUCLEOTIDE SEQUENCE</scope>
    <source>
        <strain evidence="14">83012</strain>
    </source>
</reference>
<dbReference type="PROSITE" id="PS00676">
    <property type="entry name" value="SIGMA54_INTERACT_2"/>
    <property type="match status" value="1"/>
</dbReference>
<dbReference type="SUPFAM" id="SSF52540">
    <property type="entry name" value="P-loop containing nucleoside triphosphate hydrolases"/>
    <property type="match status" value="1"/>
</dbReference>
<dbReference type="InterPro" id="IPR025662">
    <property type="entry name" value="Sigma_54_int_dom_ATP-bd_1"/>
</dbReference>
<keyword evidence="6 12" id="KW-0902">Two-component regulatory system</keyword>
<keyword evidence="7 12" id="KW-0805">Transcription regulation</keyword>
<keyword evidence="8 12" id="KW-0238">DNA-binding</keyword>
<gene>
    <name evidence="14" type="primary">nifA</name>
    <name evidence="14" type="ORF">HL667_32245</name>
</gene>
<evidence type="ECO:0000256" key="4">
    <source>
        <dbReference type="ARBA" id="ARBA00022741"/>
    </source>
</evidence>
<sequence length="598" mass="65202">MNYEDSKDRRGAPEQAYERQELEHTIENNLGCSEAGPCVTQRACMPDDAESEQCLTRVAGILMTKSQLEEKLADAVKELRGARQFCRAEIYLRGSDKWATVRVIGGQEPDAPCHAGLYREASDLIAISGRTLARALQTSLASSSEESIAEIASAMSAEYVGVPIMLDGRAIGAVSVERDEKRECAVTAAADRKLIVEVADLISGAAAQYCQIDASGSQGSIPSPHDVSDSRGQVRDGDAIVGIVGESQVLKQLLRKIHIAAKSNSTVLLRGESGTGKERFAEAIHLLSPRASRPFIKVNCAALAESVLESELFGHEKGAFTGALSARKGRFELANKGTLFLDEIGEISQSFQAKLLRVLQEQEFERVGGGSTLKVDVRVIAATNKNLELAVSNDEFRADLYYRLNVIPLRVPPLRERPADIPLLAVEFLQRFNKENGRELTFDPTVLEALSRCEFPGNVRELDNCVRRTATFAKAAVIQKSDLACFDGQCLSAQLTNNCTRGAEVSSDRRSPKRPMVPTAAGVFASSEHKRTSGSGLAREQGADQALMAFAELRSRERLIEVMERVGWVQAKAARVLGLTPRQIGYALRKHGIEVKKF</sequence>